<dbReference type="AlphaFoldDB" id="A0A7D5V2G9"/>
<reference evidence="3 4" key="1">
    <citation type="submission" date="2020-07" db="EMBL/GenBank/DDBJ databases">
        <title>Telomere length de novo assembly of all 7 chromosomes of the fungus, Metarhizium brunneum, using a novel assembly pipeline.</title>
        <authorList>
            <person name="Saud z."/>
            <person name="Kortsinoglou A."/>
            <person name="Kouvelis V.N."/>
            <person name="Butt T.M."/>
        </authorList>
    </citation>
    <scope>NUCLEOTIDE SEQUENCE [LARGE SCALE GENOMIC DNA]</scope>
    <source>
        <strain evidence="3 4">4556</strain>
    </source>
</reference>
<dbReference type="EMBL" id="CP058936">
    <property type="protein sequence ID" value="QLI71779.1"/>
    <property type="molecule type" value="Genomic_DNA"/>
</dbReference>
<evidence type="ECO:0000256" key="1">
    <source>
        <dbReference type="SAM" id="MobiDB-lite"/>
    </source>
</evidence>
<name>A0A7D5V2G9_9HYPO</name>
<evidence type="ECO:0000259" key="2">
    <source>
        <dbReference type="Pfam" id="PF20150"/>
    </source>
</evidence>
<sequence>MANRQLNLNARRRPFPAPQFDVSFQQQRSLVSELLILRGLSEHGISAYELFSLTARDDHHTARSPAKGQRAWQSAPWPPYPQNKHQEPSHPDPVSATPQISIPPDSSSKAHRSSYTAWLSQQHGRRHTLPAASLCRNNQTMSAAAPHDARGTPNAGAGFSPFSRLPAEIRHEIWHLALSDSWSGNIYDGRRERRRLTGVFHRNVSLSCREAQQIFKSRSVFMANLHTWIDVGCHVFYLRAPLYPRELERAHHVVLNPVGWQMLLLMVEMVSECCRHLRTLVVVAPWADPGDLPADQAPESWAPLEDWRMICAPHTMEEHRDGLVRDIESEGAAEEMRNSEYHARLLEAAGRVPKAMPERDHVFGRLLIVLRKLTKALGEFPGTVPRLYLRTASQLRAS</sequence>
<organism evidence="3 4">
    <name type="scientific">Metarhizium brunneum</name>
    <dbReference type="NCBI Taxonomy" id="500148"/>
    <lineage>
        <taxon>Eukaryota</taxon>
        <taxon>Fungi</taxon>
        <taxon>Dikarya</taxon>
        <taxon>Ascomycota</taxon>
        <taxon>Pezizomycotina</taxon>
        <taxon>Sordariomycetes</taxon>
        <taxon>Hypocreomycetidae</taxon>
        <taxon>Hypocreales</taxon>
        <taxon>Clavicipitaceae</taxon>
        <taxon>Metarhizium</taxon>
    </lineage>
</organism>
<dbReference type="InterPro" id="IPR045518">
    <property type="entry name" value="2EXR"/>
</dbReference>
<proteinExistence type="predicted"/>
<accession>A0A7D5V2G9</accession>
<dbReference type="Proteomes" id="UP000510686">
    <property type="component" value="Chromosome 5"/>
</dbReference>
<feature type="domain" description="2EXR" evidence="2">
    <location>
        <begin position="159"/>
        <end position="187"/>
    </location>
</feature>
<dbReference type="RefSeq" id="XP_014541054.2">
    <property type="nucleotide sequence ID" value="XM_014685568.2"/>
</dbReference>
<evidence type="ECO:0000313" key="3">
    <source>
        <dbReference type="EMBL" id="QLI71779.1"/>
    </source>
</evidence>
<dbReference type="Pfam" id="PF20150">
    <property type="entry name" value="2EXR"/>
    <property type="match status" value="1"/>
</dbReference>
<dbReference type="GeneID" id="26246043"/>
<feature type="region of interest" description="Disordered" evidence="1">
    <location>
        <begin position="60"/>
        <end position="115"/>
    </location>
</feature>
<dbReference type="OrthoDB" id="4914638at2759"/>
<protein>
    <recommendedName>
        <fullName evidence="2">2EXR domain-containing protein</fullName>
    </recommendedName>
</protein>
<keyword evidence="4" id="KW-1185">Reference proteome</keyword>
<dbReference type="KEGG" id="mbrn:26246043"/>
<feature type="compositionally biased region" description="Polar residues" evidence="1">
    <location>
        <begin position="96"/>
        <end position="115"/>
    </location>
</feature>
<evidence type="ECO:0000313" key="4">
    <source>
        <dbReference type="Proteomes" id="UP000510686"/>
    </source>
</evidence>
<gene>
    <name evidence="3" type="ORF">G6M90_00g084950</name>
</gene>